<protein>
    <submittedName>
        <fullName evidence="6">UTP--glucose-1-phosphate uridylyltransferase</fullName>
    </submittedName>
</protein>
<dbReference type="GO" id="GO:0003983">
    <property type="term" value="F:UTP:glucose-1-phosphate uridylyltransferase activity"/>
    <property type="evidence" value="ECO:0007669"/>
    <property type="project" value="InterPro"/>
</dbReference>
<dbReference type="PANTHER" id="PTHR43511">
    <property type="match status" value="1"/>
</dbReference>
<feature type="binding site" evidence="5">
    <location>
        <position position="361"/>
    </location>
    <ligand>
        <name>UTP</name>
        <dbReference type="ChEBI" id="CHEBI:46398"/>
    </ligand>
</feature>
<gene>
    <name evidence="6" type="ORF">H5V45_07820</name>
</gene>
<sequence length="462" mass="50263">MGSAGLNRARDKMLDAGVDEVAIETFAHYYRLLEHGETGMIPESSIEPVDIPSLADVEVSDEVAAEAIRSTAVIKLNGGLGTSMGMDRAKSLLCVRRGLSFLDIIARQVLHLRSTYDATLPLIFMNSFRTSGDTMEALARYEDLPVEGLPLEFLQNKEPKLLKKDLSPAAYPKDPSLEWCPPGHGDLYTALRGTGLLDRLIEAGYERVFVSNSDNLGAVPDARVAGWFAASGAPFAIEAVRRTASDKKGGHFARRRGDGRLVLRETAQVLPQDQAALADLETHRFCSTNNLWFDLAAMKHALDVRQGVLGLPLIRNVKHLDPGDPSTPEVIQIETAMGAAIEVFEGSQLIEVGRDRFVPVKTTNDLLVLRSDVYDIKKDFVLDQVAVELPYVDLDGDYYKLVGEFDKRFPQGAPSMKKATSLTVAGDWTFGHGVQVVGDVALEASSAQRVQADAVLSGPSDG</sequence>
<dbReference type="GO" id="GO:0006011">
    <property type="term" value="P:UDP-alpha-D-glucose metabolic process"/>
    <property type="evidence" value="ECO:0007669"/>
    <property type="project" value="InterPro"/>
</dbReference>
<dbReference type="InterPro" id="IPR002618">
    <property type="entry name" value="UDPGP_fam"/>
</dbReference>
<dbReference type="InterPro" id="IPR016267">
    <property type="entry name" value="UDPGP_trans"/>
</dbReference>
<proteinExistence type="inferred from homology"/>
<keyword evidence="2 6" id="KW-0808">Transferase</keyword>
<evidence type="ECO:0000313" key="7">
    <source>
        <dbReference type="Proteomes" id="UP000523955"/>
    </source>
</evidence>
<evidence type="ECO:0000256" key="3">
    <source>
        <dbReference type="ARBA" id="ARBA00022695"/>
    </source>
</evidence>
<reference evidence="6 7" key="1">
    <citation type="submission" date="2020-08" db="EMBL/GenBank/DDBJ databases">
        <authorList>
            <person name="Seo M.-J."/>
        </authorList>
    </citation>
    <scope>NUCLEOTIDE SEQUENCE [LARGE SCALE GENOMIC DNA]</scope>
    <source>
        <strain evidence="6 7">KIGAM211</strain>
    </source>
</reference>
<feature type="binding site" evidence="4">
    <location>
        <position position="184"/>
    </location>
    <ligand>
        <name>substrate</name>
    </ligand>
</feature>
<comment type="similarity">
    <text evidence="1">Belongs to the UDPGP type 1 family.</text>
</comment>
<dbReference type="InterPro" id="IPR029044">
    <property type="entry name" value="Nucleotide-diphossugar_trans"/>
</dbReference>
<dbReference type="AlphaFoldDB" id="A0A7X0RFF6"/>
<keyword evidence="7" id="KW-1185">Reference proteome</keyword>
<dbReference type="SUPFAM" id="SSF53448">
    <property type="entry name" value="Nucleotide-diphospho-sugar transferases"/>
    <property type="match status" value="1"/>
</dbReference>
<accession>A0A7X0RFF6</accession>
<dbReference type="EMBL" id="JACKXE010000001">
    <property type="protein sequence ID" value="MBB6627227.1"/>
    <property type="molecule type" value="Genomic_DNA"/>
</dbReference>
<dbReference type="Proteomes" id="UP000523955">
    <property type="component" value="Unassembled WGS sequence"/>
</dbReference>
<dbReference type="Pfam" id="PF01704">
    <property type="entry name" value="UDPGP"/>
    <property type="match status" value="1"/>
</dbReference>
<name>A0A7X0RFF6_9ACTN</name>
<evidence type="ECO:0000256" key="5">
    <source>
        <dbReference type="PIRSR" id="PIRSR000806-2"/>
    </source>
</evidence>
<dbReference type="RefSeq" id="WP_185252410.1">
    <property type="nucleotide sequence ID" value="NZ_JACKXE010000001.1"/>
</dbReference>
<feature type="binding site" evidence="5">
    <location>
        <position position="183"/>
    </location>
    <ligand>
        <name>UTP</name>
        <dbReference type="ChEBI" id="CHEBI:46398"/>
    </ligand>
</feature>
<organism evidence="6 7">
    <name type="scientific">Nocardioides luti</name>
    <dbReference type="NCBI Taxonomy" id="2761101"/>
    <lineage>
        <taxon>Bacteria</taxon>
        <taxon>Bacillati</taxon>
        <taxon>Actinomycetota</taxon>
        <taxon>Actinomycetes</taxon>
        <taxon>Propionibacteriales</taxon>
        <taxon>Nocardioidaceae</taxon>
        <taxon>Nocardioides</taxon>
    </lineage>
</organism>
<feature type="binding site" evidence="5">
    <location>
        <position position="214"/>
    </location>
    <ligand>
        <name>UTP</name>
        <dbReference type="ChEBI" id="CHEBI:46398"/>
    </ligand>
</feature>
<evidence type="ECO:0000256" key="1">
    <source>
        <dbReference type="ARBA" id="ARBA00010401"/>
    </source>
</evidence>
<evidence type="ECO:0000313" key="6">
    <source>
        <dbReference type="EMBL" id="MBB6627227.1"/>
    </source>
</evidence>
<comment type="caution">
    <text evidence="6">The sequence shown here is derived from an EMBL/GenBank/DDBJ whole genome shotgun (WGS) entry which is preliminary data.</text>
</comment>
<keyword evidence="3 6" id="KW-0548">Nucleotidyltransferase</keyword>
<feature type="binding site" evidence="5">
    <location>
        <position position="90"/>
    </location>
    <ligand>
        <name>UTP</name>
        <dbReference type="ChEBI" id="CHEBI:46398"/>
    </ligand>
</feature>
<evidence type="ECO:0000256" key="4">
    <source>
        <dbReference type="PIRSR" id="PIRSR000806-1"/>
    </source>
</evidence>
<feature type="binding site" evidence="5">
    <location>
        <position position="155"/>
    </location>
    <ligand>
        <name>UTP</name>
        <dbReference type="ChEBI" id="CHEBI:46398"/>
    </ligand>
</feature>
<evidence type="ECO:0000256" key="2">
    <source>
        <dbReference type="ARBA" id="ARBA00022679"/>
    </source>
</evidence>
<dbReference type="PIRSF" id="PIRSF000806">
    <property type="entry name" value="UDPGP"/>
    <property type="match status" value="1"/>
</dbReference>
<dbReference type="Gene3D" id="3.90.550.10">
    <property type="entry name" value="Spore Coat Polysaccharide Biosynthesis Protein SpsA, Chain A"/>
    <property type="match status" value="1"/>
</dbReference>
<dbReference type="Gene3D" id="2.160.10.10">
    <property type="entry name" value="Hexapeptide repeat proteins"/>
    <property type="match status" value="1"/>
</dbReference>